<evidence type="ECO:0000259" key="7">
    <source>
        <dbReference type="Pfam" id="PF13916"/>
    </source>
</evidence>
<keyword evidence="9" id="KW-1185">Reference proteome</keyword>
<feature type="region of interest" description="Disordered" evidence="5">
    <location>
        <begin position="17"/>
        <end position="42"/>
    </location>
</feature>
<dbReference type="AlphaFoldDB" id="A0A3Q4N0I0"/>
<comment type="subcellular location">
    <subcellularLocation>
        <location evidence="1">Cytoplasm</location>
    </subcellularLocation>
</comment>
<evidence type="ECO:0000256" key="1">
    <source>
        <dbReference type="ARBA" id="ARBA00004496"/>
    </source>
</evidence>
<dbReference type="PANTHER" id="PTHR21685:SF0">
    <property type="entry name" value="PHOSTENSIN"/>
    <property type="match status" value="1"/>
</dbReference>
<dbReference type="Pfam" id="PF13914">
    <property type="entry name" value="Phostensin"/>
    <property type="match status" value="1"/>
</dbReference>
<dbReference type="OMA" id="PGETPEW"/>
<name>A0A3Q4N0I0_NEOBR</name>
<dbReference type="STRING" id="32507.ENSNBRP00000023919"/>
<feature type="compositionally biased region" description="Basic and acidic residues" evidence="5">
    <location>
        <begin position="258"/>
        <end position="289"/>
    </location>
</feature>
<feature type="compositionally biased region" description="Polar residues" evidence="5">
    <location>
        <begin position="305"/>
        <end position="330"/>
    </location>
</feature>
<feature type="region of interest" description="Disordered" evidence="5">
    <location>
        <begin position="86"/>
        <end position="166"/>
    </location>
</feature>
<keyword evidence="4" id="KW-0009">Actin-binding</keyword>
<sequence length="526" mass="58996">MSVSSLPEWKQLLLEKKRKEEEERERREKEEEEKFASMPAWKRGIIQRRKAKQEYVGQWLDADPKQVSQVSVETIVPVHENPFILTQSAWRKSKDGETGNEPEVTERDKLSPRSQDGELERGRDIELKKERFRDLSEGREKDRSRDRSQGRERENSREGSMSRIYNLETVGSRSGLYLRDRTVDISSSVHLVKVKPIISNSQQGDNKAFTGDDISGVQTIQQQIEQFQLKEQEAQNSSSNTSLKDRETKGQQRVLKQQRKDDFRTQQIKDDLKAHQIKDDVKTQEKDQETPDLNPKVSPHHACSPTPQAKQTITVTPSYLRTQSPDNSLKATDCAPTPASSPSSPSPAQSPSVSPSPTQTPVLFSIRSASGGQVKRGATITITPKRATGSPARPSQTQTAPAVTEPGKKKYPTVEEIEVIGGYQNLEKSCLVKNRGTPKKGKVCFNEVKLEQVCEYPSEALMQFFNPHSQDLGSAERLQDEEVQEEQGDGEGGAAVVKNTRSTGTATGPRVIDVSHLPPRLRKHNV</sequence>
<proteinExistence type="predicted"/>
<evidence type="ECO:0000256" key="5">
    <source>
        <dbReference type="SAM" id="MobiDB-lite"/>
    </source>
</evidence>
<keyword evidence="2" id="KW-0963">Cytoplasm</keyword>
<feature type="domain" description="Phostensin/Taperin PP1-binding" evidence="6">
    <location>
        <begin position="373"/>
        <end position="460"/>
    </location>
</feature>
<evidence type="ECO:0000256" key="2">
    <source>
        <dbReference type="ARBA" id="ARBA00022490"/>
    </source>
</evidence>
<dbReference type="InterPro" id="IPR025903">
    <property type="entry name" value="Phostensin/Taperin_N_dom"/>
</dbReference>
<keyword evidence="3" id="KW-0597">Phosphoprotein</keyword>
<evidence type="ECO:0000313" key="9">
    <source>
        <dbReference type="Proteomes" id="UP000261580"/>
    </source>
</evidence>
<evidence type="ECO:0000313" key="8">
    <source>
        <dbReference type="Ensembl" id="ENSNBRP00000023919.1"/>
    </source>
</evidence>
<feature type="compositionally biased region" description="Acidic residues" evidence="5">
    <location>
        <begin position="479"/>
        <end position="489"/>
    </location>
</feature>
<dbReference type="InterPro" id="IPR025907">
    <property type="entry name" value="Phostensin/Taperin_PP1-bd_dom"/>
</dbReference>
<feature type="compositionally biased region" description="Low complexity" evidence="5">
    <location>
        <begin position="335"/>
        <end position="362"/>
    </location>
</feature>
<dbReference type="Ensembl" id="ENSNBRT00000024541.1">
    <property type="protein sequence ID" value="ENSNBRP00000023919.1"/>
    <property type="gene ID" value="ENSNBRG00000018296.1"/>
</dbReference>
<feature type="region of interest" description="Disordered" evidence="5">
    <location>
        <begin position="230"/>
        <end position="406"/>
    </location>
</feature>
<dbReference type="Proteomes" id="UP000261580">
    <property type="component" value="Unassembled WGS sequence"/>
</dbReference>
<dbReference type="InterPro" id="IPR026671">
    <property type="entry name" value="PPP1R18/Tprn"/>
</dbReference>
<accession>A0A3Q4N0I0</accession>
<feature type="compositionally biased region" description="Basic and acidic residues" evidence="5">
    <location>
        <begin position="104"/>
        <end position="157"/>
    </location>
</feature>
<dbReference type="Pfam" id="PF13916">
    <property type="entry name" value="Phostensin_N"/>
    <property type="match status" value="1"/>
</dbReference>
<evidence type="ECO:0000259" key="6">
    <source>
        <dbReference type="Pfam" id="PF13914"/>
    </source>
</evidence>
<organism evidence="8 9">
    <name type="scientific">Neolamprologus brichardi</name>
    <name type="common">Fairy cichlid</name>
    <name type="synonym">Lamprologus brichardi</name>
    <dbReference type="NCBI Taxonomy" id="32507"/>
    <lineage>
        <taxon>Eukaryota</taxon>
        <taxon>Metazoa</taxon>
        <taxon>Chordata</taxon>
        <taxon>Craniata</taxon>
        <taxon>Vertebrata</taxon>
        <taxon>Euteleostomi</taxon>
        <taxon>Actinopterygii</taxon>
        <taxon>Neopterygii</taxon>
        <taxon>Teleostei</taxon>
        <taxon>Neoteleostei</taxon>
        <taxon>Acanthomorphata</taxon>
        <taxon>Ovalentaria</taxon>
        <taxon>Cichlomorphae</taxon>
        <taxon>Cichliformes</taxon>
        <taxon>Cichlidae</taxon>
        <taxon>African cichlids</taxon>
        <taxon>Pseudocrenilabrinae</taxon>
        <taxon>Lamprologini</taxon>
        <taxon>Neolamprologus</taxon>
    </lineage>
</organism>
<dbReference type="GO" id="GO:0005737">
    <property type="term" value="C:cytoplasm"/>
    <property type="evidence" value="ECO:0007669"/>
    <property type="project" value="UniProtKB-SubCell"/>
</dbReference>
<feature type="domain" description="Phostensin/Taperin N-terminal" evidence="7">
    <location>
        <begin position="35"/>
        <end position="93"/>
    </location>
</feature>
<dbReference type="Bgee" id="ENSNBRG00000018296">
    <property type="expression patterns" value="Expressed in camera-type eye and 2 other cell types or tissues"/>
</dbReference>
<dbReference type="GO" id="GO:0019902">
    <property type="term" value="F:phosphatase binding"/>
    <property type="evidence" value="ECO:0007669"/>
    <property type="project" value="InterPro"/>
</dbReference>
<dbReference type="GeneTree" id="ENSGT00940000170244"/>
<dbReference type="PANTHER" id="PTHR21685">
    <property type="entry name" value="TON-B BOX DOMAIN"/>
    <property type="match status" value="1"/>
</dbReference>
<dbReference type="GO" id="GO:0003779">
    <property type="term" value="F:actin binding"/>
    <property type="evidence" value="ECO:0007669"/>
    <property type="project" value="UniProtKB-KW"/>
</dbReference>
<feature type="compositionally biased region" description="Basic and acidic residues" evidence="5">
    <location>
        <begin position="17"/>
        <end position="35"/>
    </location>
</feature>
<reference evidence="8" key="2">
    <citation type="submission" date="2025-09" db="UniProtKB">
        <authorList>
            <consortium name="Ensembl"/>
        </authorList>
    </citation>
    <scope>IDENTIFICATION</scope>
</reference>
<feature type="region of interest" description="Disordered" evidence="5">
    <location>
        <begin position="474"/>
        <end position="526"/>
    </location>
</feature>
<reference evidence="8" key="1">
    <citation type="submission" date="2025-08" db="UniProtKB">
        <authorList>
            <consortium name="Ensembl"/>
        </authorList>
    </citation>
    <scope>IDENTIFICATION</scope>
</reference>
<evidence type="ECO:0000256" key="4">
    <source>
        <dbReference type="ARBA" id="ARBA00023203"/>
    </source>
</evidence>
<protein>
    <submittedName>
        <fullName evidence="8">Retinitis pigmentosa 1-like 1 protein-like</fullName>
    </submittedName>
</protein>
<evidence type="ECO:0000256" key="3">
    <source>
        <dbReference type="ARBA" id="ARBA00022553"/>
    </source>
</evidence>